<evidence type="ECO:0000256" key="1">
    <source>
        <dbReference type="SAM" id="Phobius"/>
    </source>
</evidence>
<accession>A0A1R2AY91</accession>
<gene>
    <name evidence="2" type="ORF">SteCoe_32758</name>
</gene>
<organism evidence="2 3">
    <name type="scientific">Stentor coeruleus</name>
    <dbReference type="NCBI Taxonomy" id="5963"/>
    <lineage>
        <taxon>Eukaryota</taxon>
        <taxon>Sar</taxon>
        <taxon>Alveolata</taxon>
        <taxon>Ciliophora</taxon>
        <taxon>Postciliodesmatophora</taxon>
        <taxon>Heterotrichea</taxon>
        <taxon>Heterotrichida</taxon>
        <taxon>Stentoridae</taxon>
        <taxon>Stentor</taxon>
    </lineage>
</organism>
<keyword evidence="1" id="KW-0472">Membrane</keyword>
<keyword evidence="1" id="KW-0812">Transmembrane</keyword>
<protein>
    <recommendedName>
        <fullName evidence="4">MARVEL domain-containing protein</fullName>
    </recommendedName>
</protein>
<dbReference type="AlphaFoldDB" id="A0A1R2AY91"/>
<proteinExistence type="predicted"/>
<comment type="caution">
    <text evidence="2">The sequence shown here is derived from an EMBL/GenBank/DDBJ whole genome shotgun (WGS) entry which is preliminary data.</text>
</comment>
<evidence type="ECO:0000313" key="3">
    <source>
        <dbReference type="Proteomes" id="UP000187209"/>
    </source>
</evidence>
<feature type="transmembrane region" description="Helical" evidence="1">
    <location>
        <begin position="143"/>
        <end position="163"/>
    </location>
</feature>
<feature type="transmembrane region" description="Helical" evidence="1">
    <location>
        <begin position="113"/>
        <end position="131"/>
    </location>
</feature>
<keyword evidence="3" id="KW-1185">Reference proteome</keyword>
<name>A0A1R2AY91_9CILI</name>
<feature type="transmembrane region" description="Helical" evidence="1">
    <location>
        <begin position="200"/>
        <end position="219"/>
    </location>
</feature>
<sequence length="231" mass="25475">MQGILQSTMSTKRLILEGSEKTKQTSIFLLIAGFGLLILLTLSYLGTGTSWTCELDSSDPKHAYVCKQLRKDASCMSLTGPINTEIILNINNEVKASALIICPWENGISELRVCFILGALLTVILGISSLSKEDKKLSEVHINAAYFFSLLLAIAACFDLYAIEDSIVNNFSLCTMTEDFIDKSGVSGERMECSHGVYRFTVYTGFICSLLLIIAALQVRNWRSSLNMTVE</sequence>
<keyword evidence="1" id="KW-1133">Transmembrane helix</keyword>
<evidence type="ECO:0008006" key="4">
    <source>
        <dbReference type="Google" id="ProtNLM"/>
    </source>
</evidence>
<dbReference type="EMBL" id="MPUH01001190">
    <property type="protein sequence ID" value="OMJ69504.1"/>
    <property type="molecule type" value="Genomic_DNA"/>
</dbReference>
<dbReference type="Proteomes" id="UP000187209">
    <property type="component" value="Unassembled WGS sequence"/>
</dbReference>
<feature type="transmembrane region" description="Helical" evidence="1">
    <location>
        <begin position="27"/>
        <end position="46"/>
    </location>
</feature>
<dbReference type="OrthoDB" id="287201at2759"/>
<evidence type="ECO:0000313" key="2">
    <source>
        <dbReference type="EMBL" id="OMJ69504.1"/>
    </source>
</evidence>
<reference evidence="2 3" key="1">
    <citation type="submission" date="2016-11" db="EMBL/GenBank/DDBJ databases">
        <title>The macronuclear genome of Stentor coeruleus: a giant cell with tiny introns.</title>
        <authorList>
            <person name="Slabodnick M."/>
            <person name="Ruby J.G."/>
            <person name="Reiff S.B."/>
            <person name="Swart E.C."/>
            <person name="Gosai S."/>
            <person name="Prabakaran S."/>
            <person name="Witkowska E."/>
            <person name="Larue G.E."/>
            <person name="Fisher S."/>
            <person name="Freeman R.M."/>
            <person name="Gunawardena J."/>
            <person name="Chu W."/>
            <person name="Stover N.A."/>
            <person name="Gregory B.D."/>
            <person name="Nowacki M."/>
            <person name="Derisi J."/>
            <person name="Roy S.W."/>
            <person name="Marshall W.F."/>
            <person name="Sood P."/>
        </authorList>
    </citation>
    <scope>NUCLEOTIDE SEQUENCE [LARGE SCALE GENOMIC DNA]</scope>
    <source>
        <strain evidence="2">WM001</strain>
    </source>
</reference>